<dbReference type="GO" id="GO:0071111">
    <property type="term" value="F:cyclic-guanylate-specific phosphodiesterase activity"/>
    <property type="evidence" value="ECO:0007669"/>
    <property type="project" value="InterPro"/>
</dbReference>
<dbReference type="Gene3D" id="3.20.20.450">
    <property type="entry name" value="EAL domain"/>
    <property type="match status" value="1"/>
</dbReference>
<dbReference type="EMBL" id="JAHGUI010000020">
    <property type="protein sequence ID" value="MBT2918387.1"/>
    <property type="molecule type" value="Genomic_DNA"/>
</dbReference>
<dbReference type="InterPro" id="IPR000160">
    <property type="entry name" value="GGDEF_dom"/>
</dbReference>
<dbReference type="OrthoDB" id="9787514at2"/>
<dbReference type="Proteomes" id="UP000078309">
    <property type="component" value="Unassembled WGS sequence"/>
</dbReference>
<dbReference type="OMA" id="YEVSHDN"/>
<dbReference type="EMBL" id="CP034673">
    <property type="protein sequence ID" value="AZS26518.1"/>
    <property type="molecule type" value="Genomic_DNA"/>
</dbReference>
<dbReference type="SMART" id="SM00267">
    <property type="entry name" value="GGDEF"/>
    <property type="match status" value="1"/>
</dbReference>
<dbReference type="InterPro" id="IPR001633">
    <property type="entry name" value="EAL_dom"/>
</dbReference>
<dbReference type="InterPro" id="IPR035919">
    <property type="entry name" value="EAL_sf"/>
</dbReference>
<dbReference type="PANTHER" id="PTHR33121">
    <property type="entry name" value="CYCLIC DI-GMP PHOSPHODIESTERASE PDEF"/>
    <property type="match status" value="1"/>
</dbReference>
<dbReference type="STRING" id="55601.AA407_14995"/>
<dbReference type="SUPFAM" id="SSF55073">
    <property type="entry name" value="Nucleotide cyclase"/>
    <property type="match status" value="1"/>
</dbReference>
<evidence type="ECO:0000259" key="1">
    <source>
        <dbReference type="PROSITE" id="PS50883"/>
    </source>
</evidence>
<evidence type="ECO:0000313" key="9">
    <source>
        <dbReference type="Proteomes" id="UP000722957"/>
    </source>
</evidence>
<organism evidence="4 9">
    <name type="scientific">Vibrio anguillarum</name>
    <name type="common">Listonella anguillarum</name>
    <dbReference type="NCBI Taxonomy" id="55601"/>
    <lineage>
        <taxon>Bacteria</taxon>
        <taxon>Pseudomonadati</taxon>
        <taxon>Pseudomonadota</taxon>
        <taxon>Gammaproteobacteria</taxon>
        <taxon>Vibrionales</taxon>
        <taxon>Vibrionaceae</taxon>
        <taxon>Vibrio</taxon>
    </lineage>
</organism>
<evidence type="ECO:0000313" key="6">
    <source>
        <dbReference type="EMBL" id="MBT2918387.1"/>
    </source>
</evidence>
<dbReference type="Proteomes" id="UP000256923">
    <property type="component" value="Chromosome 2"/>
</dbReference>
<dbReference type="PROSITE" id="PS50883">
    <property type="entry name" value="EAL"/>
    <property type="match status" value="1"/>
</dbReference>
<dbReference type="PROSITE" id="PS50887">
    <property type="entry name" value="GGDEF"/>
    <property type="match status" value="1"/>
</dbReference>
<dbReference type="Pfam" id="PF00563">
    <property type="entry name" value="EAL"/>
    <property type="match status" value="1"/>
</dbReference>
<evidence type="ECO:0000259" key="2">
    <source>
        <dbReference type="PROSITE" id="PS50887"/>
    </source>
</evidence>
<dbReference type="EMBL" id="RDOM01000011">
    <property type="protein sequence ID" value="MBF4271683.1"/>
    <property type="molecule type" value="Genomic_DNA"/>
</dbReference>
<dbReference type="RefSeq" id="WP_013868105.1">
    <property type="nucleotide sequence ID" value="NZ_CP020533.1"/>
</dbReference>
<evidence type="ECO:0000313" key="4">
    <source>
        <dbReference type="EMBL" id="MBF4271683.1"/>
    </source>
</evidence>
<dbReference type="NCBIfam" id="TIGR00254">
    <property type="entry name" value="GGDEF"/>
    <property type="match status" value="1"/>
</dbReference>
<name>A0A191W970_VIBAN</name>
<accession>A0A191W970</accession>
<reference evidence="6 7" key="1">
    <citation type="journal article" date="2017" name="J. Fish Dis.">
        <title>Comparative assessment of Vibrio virulence in marine fish larvae.</title>
        <authorList>
            <person name="Ronneseth A."/>
            <person name="Castillo D."/>
            <person name="D'Alvise P."/>
            <person name="Tonnesen O."/>
            <person name="Haugland G."/>
            <person name="Grotkjaer T."/>
            <person name="Engell-Sorensen K."/>
            <person name="Norremark L."/>
            <person name="Bergh O."/>
            <person name="Wergeland H.I."/>
            <person name="Gram L."/>
        </authorList>
    </citation>
    <scope>NUCLEOTIDE SEQUENCE [LARGE SCALE GENOMIC DNA]</scope>
    <source>
        <strain evidence="6 7">90-11-286</strain>
    </source>
</reference>
<dbReference type="PANTHER" id="PTHR33121:SF79">
    <property type="entry name" value="CYCLIC DI-GMP PHOSPHODIESTERASE PDED-RELATED"/>
    <property type="match status" value="1"/>
</dbReference>
<reference evidence="6" key="4">
    <citation type="submission" date="2021-05" db="EMBL/GenBank/DDBJ databases">
        <authorList>
            <person name="Kalatzis P.G."/>
            <person name="Castillo D."/>
            <person name="D'Alvise P."/>
            <person name="Middelboe M."/>
            <person name="Gram L."/>
        </authorList>
    </citation>
    <scope>NUCLEOTIDE SEQUENCE</scope>
    <source>
        <strain evidence="6">90-11-286</strain>
    </source>
</reference>
<keyword evidence="10" id="KW-1185">Reference proteome</keyword>
<feature type="domain" description="GGDEF" evidence="2">
    <location>
        <begin position="207"/>
        <end position="336"/>
    </location>
</feature>
<evidence type="ECO:0000313" key="10">
    <source>
        <dbReference type="Proteomes" id="UP000726136"/>
    </source>
</evidence>
<evidence type="ECO:0000313" key="5">
    <source>
        <dbReference type="EMBL" id="MBF4373733.1"/>
    </source>
</evidence>
<dbReference type="Pfam" id="PF00990">
    <property type="entry name" value="GGDEF"/>
    <property type="match status" value="1"/>
</dbReference>
<dbReference type="Gene3D" id="3.30.70.270">
    <property type="match status" value="1"/>
</dbReference>
<evidence type="ECO:0000313" key="3">
    <source>
        <dbReference type="EMBL" id="AZS26518.1"/>
    </source>
</evidence>
<dbReference type="InterPro" id="IPR029787">
    <property type="entry name" value="Nucleotide_cyclase"/>
</dbReference>
<gene>
    <name evidence="3" type="ORF">DYL72_16035</name>
    <name evidence="4" type="ORF">EAY07_06425</name>
    <name evidence="5" type="ORF">EAY46_11665</name>
    <name evidence="6" type="ORF">PL14_06785</name>
</gene>
<dbReference type="EMBL" id="RDPI01000011">
    <property type="protein sequence ID" value="MBF4373733.1"/>
    <property type="molecule type" value="Genomic_DNA"/>
</dbReference>
<dbReference type="Proteomes" id="UP000722957">
    <property type="component" value="Unassembled WGS sequence"/>
</dbReference>
<reference evidence="9 10" key="3">
    <citation type="journal article" date="2021" name="PeerJ">
        <title>Analysis of 44 Vibrio anguillarum genomes reveals high genetic diversity.</title>
        <authorList>
            <person name="Hansen M.J."/>
            <person name="Dalsgaard I."/>
        </authorList>
    </citation>
    <scope>NUCLEOTIDE SEQUENCE [LARGE SCALE GENOMIC DNA]</scope>
    <source>
        <strain evidence="5 10">040915-1/1B</strain>
        <strain evidence="4 9">17-16730-2A</strain>
    </source>
</reference>
<feature type="domain" description="EAL" evidence="1">
    <location>
        <begin position="349"/>
        <end position="605"/>
    </location>
</feature>
<dbReference type="SUPFAM" id="SSF141868">
    <property type="entry name" value="EAL domain-like"/>
    <property type="match status" value="1"/>
</dbReference>
<dbReference type="InterPro" id="IPR043128">
    <property type="entry name" value="Rev_trsase/Diguanyl_cyclase"/>
</dbReference>
<reference evidence="3 8" key="2">
    <citation type="submission" date="2018-12" db="EMBL/GenBank/DDBJ databases">
        <title>Characterization and Draft Genome of Vibrio anguillarum J360 Marine Pathogen Isolated from an Outbreak in Lumpfish (Cyclopterus lumpus).</title>
        <authorList>
            <person name="Vasquez J.I."/>
            <person name="Cao T."/>
            <person name="Chakraborty S."/>
            <person name="Gnanagobal H."/>
            <person name="Wescot J."/>
            <person name="Boyce D."/>
            <person name="Santander J."/>
        </authorList>
    </citation>
    <scope>NUCLEOTIDE SEQUENCE [LARGE SCALE GENOMIC DNA]</scope>
    <source>
        <strain evidence="3 8">J360</strain>
    </source>
</reference>
<dbReference type="SUPFAM" id="SSF55781">
    <property type="entry name" value="GAF domain-like"/>
    <property type="match status" value="1"/>
</dbReference>
<protein>
    <submittedName>
        <fullName evidence="4">Bifunctional diguanylate cyclase/phosphodiesterase</fullName>
    </submittedName>
</protein>
<dbReference type="InterPro" id="IPR050706">
    <property type="entry name" value="Cyclic-di-GMP_PDE-like"/>
</dbReference>
<dbReference type="AlphaFoldDB" id="A0A191W970"/>
<dbReference type="CDD" id="cd01949">
    <property type="entry name" value="GGDEF"/>
    <property type="match status" value="1"/>
</dbReference>
<dbReference type="Proteomes" id="UP000726136">
    <property type="component" value="Unassembled WGS sequence"/>
</dbReference>
<evidence type="ECO:0000313" key="8">
    <source>
        <dbReference type="Proteomes" id="UP000256923"/>
    </source>
</evidence>
<dbReference type="SMART" id="SM00052">
    <property type="entry name" value="EAL"/>
    <property type="match status" value="1"/>
</dbReference>
<evidence type="ECO:0000313" key="7">
    <source>
        <dbReference type="Proteomes" id="UP000078309"/>
    </source>
</evidence>
<proteinExistence type="predicted"/>
<dbReference type="CDD" id="cd01948">
    <property type="entry name" value="EAL"/>
    <property type="match status" value="1"/>
</dbReference>
<sequence length="610" mass="69793">MTKTSLARDAVSLNTINELMLLDGSELHDRATLVLHTHFQTCCTCIVELDKWHYRAHTLSHAGETPDNNDTGYPLRGTPCEQVWKSKQEYCLFPSQVTKIFPDDKFLIENKIDAYIGIPLRAKNGEILGMLVSTFYSPIEDEEFVIGYHRIIANIVVHSLRNKWLSERSDSLVNQLSYEVSHDNLTDLMNRSYLADKLERLVETTNEPFTLAYLDIDNFKSINDLYGHYIGDQIIKFVANAIIKSVPEENLAFRIAGDEYAFITFSNDPLQICRCILDKLNTGYVDASHRIKISLSIGISRKTQETITADQLILNACLALKECKQTRGSNIRCYDTHLSDQYHRQTQITEALRRELNKLTSKNSELFVVAQPIVSRHQEQWNYFEILTRWNSETLGAISPIEFIDTAEQSGLIVELGERIVELACLAKVELEEGLGYKVKLGLNCSAHELINSKRYLEHLMQTITQYGFEPNEFTIELTETVLLSQTSEVRYILDKLRLLGFTIALDDFGTGYSSLNYIHSYPIDCIKIDATFIKNMVCNETAERVVWLIIQLANQLRVDLVAEGVENQEALEKLYAMGCEQIQGYYFSKPETPHSIVTHWNNMSHVRRA</sequence>